<gene>
    <name evidence="2" type="ORF">PCG10_001445</name>
</gene>
<dbReference type="EMBL" id="JAAOZQ010000012">
    <property type="protein sequence ID" value="KAF7528157.1"/>
    <property type="molecule type" value="Genomic_DNA"/>
</dbReference>
<evidence type="ECO:0000256" key="1">
    <source>
        <dbReference type="SAM" id="MobiDB-lite"/>
    </source>
</evidence>
<feature type="region of interest" description="Disordered" evidence="1">
    <location>
        <begin position="131"/>
        <end position="165"/>
    </location>
</feature>
<dbReference type="AlphaFoldDB" id="A0A9P5GUL1"/>
<feature type="compositionally biased region" description="Basic and acidic residues" evidence="1">
    <location>
        <begin position="131"/>
        <end position="146"/>
    </location>
</feature>
<reference evidence="2" key="1">
    <citation type="submission" date="2020-02" db="EMBL/GenBank/DDBJ databases">
        <authorList>
            <person name="Lichtner F.J."/>
        </authorList>
    </citation>
    <scope>NUCLEOTIDE SEQUENCE</scope>
    <source>
        <strain evidence="2">G10</strain>
    </source>
</reference>
<sequence>MDDSSDCFVSIPEDLVSFAALQYLGYNHQTATRIWERWTNWPPGRIKRQCDDFEDGIPFIEFAEGYLDSATDTCDDDDSAWFDCLDKYGMSTELTHAIMDAKFRHIRLTQSCKFWVQDTLKLRYRGLEEVQEASRERERATQREASHPSTNNPGPPAKRSISESLRSAPWMSPETALSSFATGAAANKPGETQLYKGMDKAWINDLFRGDGSLHFGCLTSRSPADFSSRKASIYFAVDREVAMCYACYAKRRSGVNAVVIVQATIPNSAIESLTPPDIQHVYWPSVEWKSLVLTCRQDRKLSSELRKFKLAKLVIGSICNKPSMVLANMQSPDEITEGLVYKTQDGRVAVQYVFIGDEGDDLLEQFAKITVFPLTSREFEAWYNDV</sequence>
<organism evidence="2 3">
    <name type="scientific">Penicillium crustosum</name>
    <name type="common">Blue mold fungus</name>
    <dbReference type="NCBI Taxonomy" id="36656"/>
    <lineage>
        <taxon>Eukaryota</taxon>
        <taxon>Fungi</taxon>
        <taxon>Dikarya</taxon>
        <taxon>Ascomycota</taxon>
        <taxon>Pezizomycotina</taxon>
        <taxon>Eurotiomycetes</taxon>
        <taxon>Eurotiomycetidae</taxon>
        <taxon>Eurotiales</taxon>
        <taxon>Aspergillaceae</taxon>
        <taxon>Penicillium</taxon>
    </lineage>
</organism>
<protein>
    <submittedName>
        <fullName evidence="2">Uncharacterized protein</fullName>
    </submittedName>
</protein>
<comment type="caution">
    <text evidence="2">The sequence shown here is derived from an EMBL/GenBank/DDBJ whole genome shotgun (WGS) entry which is preliminary data.</text>
</comment>
<evidence type="ECO:0000313" key="2">
    <source>
        <dbReference type="EMBL" id="KAF7528157.1"/>
    </source>
</evidence>
<accession>A0A9P5GUL1</accession>
<evidence type="ECO:0000313" key="3">
    <source>
        <dbReference type="Proteomes" id="UP000701341"/>
    </source>
</evidence>
<name>A0A9P5GUL1_PENCR</name>
<keyword evidence="3" id="KW-1185">Reference proteome</keyword>
<proteinExistence type="predicted"/>
<dbReference type="Proteomes" id="UP000701341">
    <property type="component" value="Unassembled WGS sequence"/>
</dbReference>